<comment type="caution">
    <text evidence="1">The sequence shown here is derived from an EMBL/GenBank/DDBJ whole genome shotgun (WGS) entry which is preliminary data.</text>
</comment>
<protein>
    <submittedName>
        <fullName evidence="1">Uncharacterized protein</fullName>
    </submittedName>
</protein>
<dbReference type="EMBL" id="JANSHE010000013">
    <property type="protein sequence ID" value="KAJ3019325.1"/>
    <property type="molecule type" value="Genomic_DNA"/>
</dbReference>
<accession>A0ACC1QAN2</accession>
<evidence type="ECO:0000313" key="1">
    <source>
        <dbReference type="EMBL" id="KAJ3019325.1"/>
    </source>
</evidence>
<evidence type="ECO:0000313" key="2">
    <source>
        <dbReference type="Proteomes" id="UP001144978"/>
    </source>
</evidence>
<dbReference type="Proteomes" id="UP001144978">
    <property type="component" value="Unassembled WGS sequence"/>
</dbReference>
<reference evidence="1" key="1">
    <citation type="submission" date="2022-08" db="EMBL/GenBank/DDBJ databases">
        <title>Genome Sequence of Pycnoporus sanguineus.</title>
        <authorList>
            <person name="Buettner E."/>
        </authorList>
    </citation>
    <scope>NUCLEOTIDE SEQUENCE</scope>
    <source>
        <strain evidence="1">CG-C14</strain>
    </source>
</reference>
<keyword evidence="2" id="KW-1185">Reference proteome</keyword>
<organism evidence="1 2">
    <name type="scientific">Trametes sanguinea</name>
    <dbReference type="NCBI Taxonomy" id="158606"/>
    <lineage>
        <taxon>Eukaryota</taxon>
        <taxon>Fungi</taxon>
        <taxon>Dikarya</taxon>
        <taxon>Basidiomycota</taxon>
        <taxon>Agaricomycotina</taxon>
        <taxon>Agaricomycetes</taxon>
        <taxon>Polyporales</taxon>
        <taxon>Polyporaceae</taxon>
        <taxon>Trametes</taxon>
    </lineage>
</organism>
<name>A0ACC1QAN2_9APHY</name>
<proteinExistence type="predicted"/>
<sequence length="1259" mass="141686">MRDWRRYLRRFVRIAGWLQGQNKLSDNDYAYYLWTGLTSSFRRRLEARLLLKDPHHDMSKPFDPTDIQKAAEALLGVDRFDTERLGSGEWSENESDRVSDDFPEISVPKSRKHARGHQSSDDESDFSEEDSRRSAPQEYRHAPDRITGGETLRKAEGKRKFEDEKEFNQLVDQMQNLSLDDPKYGFLYLKVCAMKPMAAECLPKPKVNNAAAPLKGVIRDVPPHMAPNSYDRNLQSRPQRTDNHGCYGCGDSSHIMNNCPIIDEYLRKGYIARDNSGRIVQPDGSPLQRQFNENWVQAAKRIMPTVNFVSYGGPAVETAEESDVEECVEDAEVLVYPVERSQRETRSYRKQVFDGVKAPQLDKGKQREGNTAQRTTGAPSRYPMQRLTPVETQQPTFNPDNDAEMIDDRARPTQPQSAVIPQAQTTSNRSRMPVRRSQLNQEVDSEAILNKILDSQLTLSVREVVGVSKDVAGRLQDVLKVKRAEFVPPPATNLVTTHTGALICVEVECNHRPVSFIVDTGSQLNIISEEICKKIVRRPINTEEAITMNDANGGSKNLLGLVEDIPLKFGHIKTPINAYVAKEPPFSGLLGRPWQRAHKIGIEEREDGTYLTFPAPRGSAKCELLVSPMVDNGPIPGVYSAIVQQWTPDNAKIPTVEEVDEDEYADLPDLQDVDSDDDDEMDSGDDQAYATCEETEATEETPCSDTEDDNGEDSDGSSEDYHLDHVLGLLSYRNADEVPDHAERQTYHRVWQQLQDDVPDIPAVRAGPCTIMTGTSAEFAATGRGLENRVFLLRDAKLFNRGGGCFGHMIVKVVPYVDDDLAIFTQLEDDTLRTDTISMISATDLGAAKSNSGILVSGTPAPPPLIKVPLRVNGYTIPFLLDTGAQVNCIRADVWKKVRGAGGMLNARPARTILASATGELMKCIGVWGTEVEFGNLVMKVDFMIIDSMTSVGILGRPWQKQGHMWMEETPEGVYMGISTCDRSRSYGMLISSPHDQNVICTEPLVAAVRPRSEEKLPVIDYSETHKLQELMNQGETSSSIAPEVGTEPTDTRFRLTNPVSWIPDWKLRKWKHIFERLQHLYYHVFKHTRTTVQPQLTGISFDRAEKLELRRRWKMHLTPNEECYLLQNVQVEVDGNVRWGHGVLQIAYFPPIYQEPGRQSHDTSINLSESSTQEHPKYPQPTMQDLEESMEEIANEATCSTRTQPPARRRNSISHVESRTRWTGYTVADDVEGDAQPQNFGPLARFFTDSRSDVGRAY</sequence>
<gene>
    <name evidence="1" type="ORF">NUW54_g112</name>
</gene>